<protein>
    <submittedName>
        <fullName evidence="1">Uncharacterized protein</fullName>
    </submittedName>
</protein>
<sequence>MAEVQTITNETFDKLWDAPQKWVAAQFPGSGQHMKNPLSIHTKRL</sequence>
<name>A0A834TXW0_9FABA</name>
<accession>A0A834TXW0</accession>
<gene>
    <name evidence="1" type="ORF">G2W53_013106</name>
</gene>
<dbReference type="AlphaFoldDB" id="A0A834TXW0"/>
<keyword evidence="2" id="KW-1185">Reference proteome</keyword>
<evidence type="ECO:0000313" key="1">
    <source>
        <dbReference type="EMBL" id="KAF7830773.1"/>
    </source>
</evidence>
<proteinExistence type="predicted"/>
<comment type="caution">
    <text evidence="1">The sequence shown here is derived from an EMBL/GenBank/DDBJ whole genome shotgun (WGS) entry which is preliminary data.</text>
</comment>
<dbReference type="Proteomes" id="UP000634136">
    <property type="component" value="Unassembled WGS sequence"/>
</dbReference>
<organism evidence="1 2">
    <name type="scientific">Senna tora</name>
    <dbReference type="NCBI Taxonomy" id="362788"/>
    <lineage>
        <taxon>Eukaryota</taxon>
        <taxon>Viridiplantae</taxon>
        <taxon>Streptophyta</taxon>
        <taxon>Embryophyta</taxon>
        <taxon>Tracheophyta</taxon>
        <taxon>Spermatophyta</taxon>
        <taxon>Magnoliopsida</taxon>
        <taxon>eudicotyledons</taxon>
        <taxon>Gunneridae</taxon>
        <taxon>Pentapetalae</taxon>
        <taxon>rosids</taxon>
        <taxon>fabids</taxon>
        <taxon>Fabales</taxon>
        <taxon>Fabaceae</taxon>
        <taxon>Caesalpinioideae</taxon>
        <taxon>Cassia clade</taxon>
        <taxon>Senna</taxon>
    </lineage>
</organism>
<reference evidence="1" key="1">
    <citation type="submission" date="2020-09" db="EMBL/GenBank/DDBJ databases">
        <title>Genome-Enabled Discovery of Anthraquinone Biosynthesis in Senna tora.</title>
        <authorList>
            <person name="Kang S.-H."/>
            <person name="Pandey R.P."/>
            <person name="Lee C.-M."/>
            <person name="Sim J.-S."/>
            <person name="Jeong J.-T."/>
            <person name="Choi B.-S."/>
            <person name="Jung M."/>
            <person name="Ginzburg D."/>
            <person name="Zhao K."/>
            <person name="Won S.Y."/>
            <person name="Oh T.-J."/>
            <person name="Yu Y."/>
            <person name="Kim N.-H."/>
            <person name="Lee O.R."/>
            <person name="Lee T.-H."/>
            <person name="Bashyal P."/>
            <person name="Kim T.-S."/>
            <person name="Lee W.-H."/>
            <person name="Kawkins C."/>
            <person name="Kim C.-K."/>
            <person name="Kim J.S."/>
            <person name="Ahn B.O."/>
            <person name="Rhee S.Y."/>
            <person name="Sohng J.K."/>
        </authorList>
    </citation>
    <scope>NUCLEOTIDE SEQUENCE</scope>
    <source>
        <tissue evidence="1">Leaf</tissue>
    </source>
</reference>
<evidence type="ECO:0000313" key="2">
    <source>
        <dbReference type="Proteomes" id="UP000634136"/>
    </source>
</evidence>
<dbReference type="EMBL" id="JAAIUW010000005">
    <property type="protein sequence ID" value="KAF7830773.1"/>
    <property type="molecule type" value="Genomic_DNA"/>
</dbReference>